<feature type="compositionally biased region" description="Polar residues" evidence="8">
    <location>
        <begin position="1568"/>
        <end position="1589"/>
    </location>
</feature>
<sequence length="1610" mass="181471">MWRKNCPFVVIQRFFAAVCFLLLAICCQNTVAKDINVLVGSSIDLPCTVDTEQCGELHSVKWYRDTSRIYVYSQLGLISRAEGNATKRITVEYQLNNTEALLRINKVELLDEASYKCEITYLEVRENCDVVQIIRLQTMVQPDPPRILSTSGSQPLQGNIANTTLGPYEEDTQIELICQATGGKPKPQVKWYNGSQEMNATYEPTQDTDGLFTETAKLNIRLTRGDLKARYECRVTSDALQQPMMAYLDMEVLVKPLYMKLEYQEQVVQGNDVLLICDVFGANPAADVKWFNNSKLITNESLVHTVPEAMPIFTKVEDNRNGTFTTKSQLQFKASRFDNGQIFHCYAENSVIRNKTALFHKQVLIQVKYAPVVSVSPENTTTNETSQNILIGCRYTANPLELKAVYWMKNGKNLTLNKEKYEGGTALHPPLIIKNVTRDDMGEYVCVCMNDVGISESENSAYLNVQYPPTVEVIMDPETPVKAVDGVNVTAMCNVVAGNPPTLLKVRWFLGQDLLKELPECNYTSNDVDGYGGLYCNVDPSILSLVTVDQSFAGNYTCRGMNVYDWGSQSQPTELVVHYPPSGAKLTYTPSKVIKRGQVDLHCSVEHEGRPKNLTYIWYRGIHKMSGETSSKLTINPVKLDTRNNFTCMASNEGGISDSATVFINVSAPPAFITPLTYQHVRSFQQNMSLTCRVECSPLCYISWFKENEQIDTRNTKLYDIKTTIRDANGKTGDFESIESTLIWNVDAWPTHPFAKTAPTVHYMCISSSNEFGNGVNASVPVEVEYPPENLTLSNYTISVVEGKYPPEVICTGKGFPHLYYFWRRQNSSKILSYTQALTFETPVTKSDSGGYVCEANNTHGSTQIVLKLEVKYPPQCVITKGEYNGNPALLCIVDANPDQVTFAWKIQGANDTIDEQLNTRQEGVRGFLLLHSGVETLRTYQCSATNSAGTGNRCIIDVTGEAARWWHIFGTGSNVILILIIVGIILCAIFVCIVIIIIICVCKRRRARNKLPNQSIIADRDRLGGHDGLTDPLTPEKGFYENLPFHGIQTPPNKPISIITPFMKNNARSVPNSLNPPLKVHQYRPIYNTKPNSRIIRPVQRHQSFHGFGTGGSCSFIIPQTGELVKVQPQMPAVLYNLPQNAMGRNMSAENFAINRYRSVSNFSELAYQNRRVIGRREQMKVGELENLKKYMTQNVNKRSIDTLKSTQTVNVNEKRFGSLELKKHKCYSPTFYSMRCKKHSKRRSLIYALPKQSKSNALTKTINGDVHERNKSDTFENLSDSIQIMEQNNENNSKQISLTATPKPAPRCKRHRKNSCHVYENVSSLKGEVENLDSSNNSSENGVEISVTEALVHTTTTSDNNTDKNPNPTIPKMPLIDNWTPSTLANTNQNAFYTLTTPHYKHVTNPQISQQYAATIPHQKHMKLLPKALFQDQQISKSKSFSSRTKQKKHFQIPLQKCHSFKFQTAESYFQPIKNVHEENLMRNGYVSDFGPGYNEREHSRSHKRDKYKSKGPLVLRRPGPDDYQENSNELHNMLQLQYPQPLYSKNKSNTNRPNGIVYADLDMPKSSNSSNKKGAQVNSPLTQLQKTKPKTEYATLNFNEVGKEIDV</sequence>
<keyword evidence="7" id="KW-0393">Immunoglobulin domain</keyword>
<protein>
    <recommendedName>
        <fullName evidence="11">Ig-like domain-containing protein</fullName>
    </recommendedName>
</protein>
<dbReference type="GO" id="GO:0005886">
    <property type="term" value="C:plasma membrane"/>
    <property type="evidence" value="ECO:0007669"/>
    <property type="project" value="TreeGrafter"/>
</dbReference>
<dbReference type="InterPro" id="IPR013151">
    <property type="entry name" value="Immunoglobulin_dom"/>
</dbReference>
<dbReference type="InterPro" id="IPR003599">
    <property type="entry name" value="Ig_sub"/>
</dbReference>
<keyword evidence="4 9" id="KW-0472">Membrane</keyword>
<dbReference type="Pfam" id="PF00047">
    <property type="entry name" value="ig"/>
    <property type="match status" value="1"/>
</dbReference>
<feature type="transmembrane region" description="Helical" evidence="9">
    <location>
        <begin position="977"/>
        <end position="1003"/>
    </location>
</feature>
<keyword evidence="6" id="KW-0325">Glycoprotein</keyword>
<dbReference type="PANTHER" id="PTHR11640:SF31">
    <property type="entry name" value="IRREGULAR CHIASM C-ROUGHEST PROTEIN-RELATED"/>
    <property type="match status" value="1"/>
</dbReference>
<evidence type="ECO:0000256" key="8">
    <source>
        <dbReference type="SAM" id="MobiDB-lite"/>
    </source>
</evidence>
<feature type="signal peptide" evidence="10">
    <location>
        <begin position="1"/>
        <end position="32"/>
    </location>
</feature>
<organism evidence="12 13">
    <name type="scientific">Pyrocoelia pectoralis</name>
    <dbReference type="NCBI Taxonomy" id="417401"/>
    <lineage>
        <taxon>Eukaryota</taxon>
        <taxon>Metazoa</taxon>
        <taxon>Ecdysozoa</taxon>
        <taxon>Arthropoda</taxon>
        <taxon>Hexapoda</taxon>
        <taxon>Insecta</taxon>
        <taxon>Pterygota</taxon>
        <taxon>Neoptera</taxon>
        <taxon>Endopterygota</taxon>
        <taxon>Coleoptera</taxon>
        <taxon>Polyphaga</taxon>
        <taxon>Elateriformia</taxon>
        <taxon>Elateroidea</taxon>
        <taxon>Lampyridae</taxon>
        <taxon>Lampyrinae</taxon>
        <taxon>Pyrocoelia</taxon>
    </lineage>
</organism>
<dbReference type="EMBL" id="JAVRBK010000008">
    <property type="protein sequence ID" value="KAK5639814.1"/>
    <property type="molecule type" value="Genomic_DNA"/>
</dbReference>
<dbReference type="InterPro" id="IPR036179">
    <property type="entry name" value="Ig-like_dom_sf"/>
</dbReference>
<evidence type="ECO:0000313" key="13">
    <source>
        <dbReference type="Proteomes" id="UP001329430"/>
    </source>
</evidence>
<keyword evidence="5" id="KW-1015">Disulfide bond</keyword>
<dbReference type="Pfam" id="PF08205">
    <property type="entry name" value="C2-set_2"/>
    <property type="match status" value="2"/>
</dbReference>
<feature type="domain" description="Ig-like" evidence="11">
    <location>
        <begin position="469"/>
        <end position="578"/>
    </location>
</feature>
<dbReference type="SUPFAM" id="SSF48726">
    <property type="entry name" value="Immunoglobulin"/>
    <property type="match status" value="7"/>
</dbReference>
<gene>
    <name evidence="12" type="ORF">RI129_010625</name>
</gene>
<evidence type="ECO:0000256" key="9">
    <source>
        <dbReference type="SAM" id="Phobius"/>
    </source>
</evidence>
<comment type="caution">
    <text evidence="12">The sequence shown here is derived from an EMBL/GenBank/DDBJ whole genome shotgun (WGS) entry which is preliminary data.</text>
</comment>
<evidence type="ECO:0000256" key="6">
    <source>
        <dbReference type="ARBA" id="ARBA00023180"/>
    </source>
</evidence>
<evidence type="ECO:0000256" key="4">
    <source>
        <dbReference type="ARBA" id="ARBA00023136"/>
    </source>
</evidence>
<feature type="domain" description="Ig-like" evidence="11">
    <location>
        <begin position="371"/>
        <end position="464"/>
    </location>
</feature>
<dbReference type="InterPro" id="IPR013783">
    <property type="entry name" value="Ig-like_fold"/>
</dbReference>
<evidence type="ECO:0000256" key="5">
    <source>
        <dbReference type="ARBA" id="ARBA00023157"/>
    </source>
</evidence>
<dbReference type="InterPro" id="IPR003598">
    <property type="entry name" value="Ig_sub2"/>
</dbReference>
<dbReference type="SMART" id="SM00408">
    <property type="entry name" value="IGc2"/>
    <property type="match status" value="5"/>
</dbReference>
<dbReference type="Pfam" id="PF13927">
    <property type="entry name" value="Ig_3"/>
    <property type="match status" value="2"/>
</dbReference>
<feature type="domain" description="Ig-like" evidence="11">
    <location>
        <begin position="256"/>
        <end position="350"/>
    </location>
</feature>
<dbReference type="SMART" id="SM00409">
    <property type="entry name" value="IG"/>
    <property type="match status" value="7"/>
</dbReference>
<evidence type="ECO:0000259" key="11">
    <source>
        <dbReference type="PROSITE" id="PS50835"/>
    </source>
</evidence>
<evidence type="ECO:0000313" key="12">
    <source>
        <dbReference type="EMBL" id="KAK5639814.1"/>
    </source>
</evidence>
<evidence type="ECO:0000256" key="1">
    <source>
        <dbReference type="ARBA" id="ARBA00004479"/>
    </source>
</evidence>
<evidence type="ECO:0000256" key="2">
    <source>
        <dbReference type="ARBA" id="ARBA00022692"/>
    </source>
</evidence>
<dbReference type="CDD" id="cd00096">
    <property type="entry name" value="Ig"/>
    <property type="match status" value="2"/>
</dbReference>
<proteinExistence type="predicted"/>
<feature type="domain" description="Ig-like" evidence="11">
    <location>
        <begin position="581"/>
        <end position="663"/>
    </location>
</feature>
<reference evidence="12 13" key="1">
    <citation type="journal article" date="2024" name="Insects">
        <title>An Improved Chromosome-Level Genome Assembly of the Firefly Pyrocoelia pectoralis.</title>
        <authorList>
            <person name="Fu X."/>
            <person name="Meyer-Rochow V.B."/>
            <person name="Ballantyne L."/>
            <person name="Zhu X."/>
        </authorList>
    </citation>
    <scope>NUCLEOTIDE SEQUENCE [LARGE SCALE GENOMIC DNA]</scope>
    <source>
        <strain evidence="12">XCY_ONT2</strain>
    </source>
</reference>
<evidence type="ECO:0000256" key="3">
    <source>
        <dbReference type="ARBA" id="ARBA00022989"/>
    </source>
</evidence>
<dbReference type="InterPro" id="IPR013162">
    <property type="entry name" value="CD80_C2-set"/>
</dbReference>
<keyword evidence="2 9" id="KW-0812">Transmembrane</keyword>
<comment type="subcellular location">
    <subcellularLocation>
        <location evidence="1">Membrane</location>
        <topology evidence="1">Single-pass type I membrane protein</topology>
    </subcellularLocation>
</comment>
<feature type="region of interest" description="Disordered" evidence="8">
    <location>
        <begin position="1563"/>
        <end position="1591"/>
    </location>
</feature>
<feature type="domain" description="Ig-like" evidence="11">
    <location>
        <begin position="788"/>
        <end position="870"/>
    </location>
</feature>
<feature type="domain" description="Ig-like" evidence="11">
    <location>
        <begin position="875"/>
        <end position="960"/>
    </location>
</feature>
<keyword evidence="13" id="KW-1185">Reference proteome</keyword>
<feature type="compositionally biased region" description="Basic residues" evidence="8">
    <location>
        <begin position="1502"/>
        <end position="1512"/>
    </location>
</feature>
<evidence type="ECO:0000256" key="10">
    <source>
        <dbReference type="SAM" id="SignalP"/>
    </source>
</evidence>
<dbReference type="GO" id="GO:0050839">
    <property type="term" value="F:cell adhesion molecule binding"/>
    <property type="evidence" value="ECO:0007669"/>
    <property type="project" value="TreeGrafter"/>
</dbReference>
<feature type="domain" description="Ig-like" evidence="11">
    <location>
        <begin position="145"/>
        <end position="246"/>
    </location>
</feature>
<dbReference type="PANTHER" id="PTHR11640">
    <property type="entry name" value="NEPHRIN"/>
    <property type="match status" value="1"/>
</dbReference>
<name>A0AAN7VAF0_9COLE</name>
<dbReference type="GO" id="GO:0005911">
    <property type="term" value="C:cell-cell junction"/>
    <property type="evidence" value="ECO:0007669"/>
    <property type="project" value="TreeGrafter"/>
</dbReference>
<dbReference type="InterPro" id="IPR051275">
    <property type="entry name" value="Cell_adhesion_signaling"/>
</dbReference>
<feature type="region of interest" description="Disordered" evidence="8">
    <location>
        <begin position="1494"/>
        <end position="1529"/>
    </location>
</feature>
<dbReference type="PROSITE" id="PS50835">
    <property type="entry name" value="IG_LIKE"/>
    <property type="match status" value="9"/>
</dbReference>
<keyword evidence="3 9" id="KW-1133">Transmembrane helix</keyword>
<dbReference type="InterPro" id="IPR007110">
    <property type="entry name" value="Ig-like_dom"/>
</dbReference>
<dbReference type="Pfam" id="PF07686">
    <property type="entry name" value="V-set"/>
    <property type="match status" value="1"/>
</dbReference>
<feature type="domain" description="Ig-like" evidence="11">
    <location>
        <begin position="7"/>
        <end position="120"/>
    </location>
</feature>
<dbReference type="GO" id="GO:0098609">
    <property type="term" value="P:cell-cell adhesion"/>
    <property type="evidence" value="ECO:0007669"/>
    <property type="project" value="TreeGrafter"/>
</dbReference>
<feature type="domain" description="Ig-like" evidence="11">
    <location>
        <begin position="669"/>
        <end position="781"/>
    </location>
</feature>
<dbReference type="InterPro" id="IPR013106">
    <property type="entry name" value="Ig_V-set"/>
</dbReference>
<dbReference type="Proteomes" id="UP001329430">
    <property type="component" value="Chromosome 8"/>
</dbReference>
<dbReference type="Gene3D" id="2.60.40.10">
    <property type="entry name" value="Immunoglobulins"/>
    <property type="match status" value="9"/>
</dbReference>
<keyword evidence="10" id="KW-0732">Signal</keyword>
<evidence type="ECO:0000256" key="7">
    <source>
        <dbReference type="ARBA" id="ARBA00023319"/>
    </source>
</evidence>
<accession>A0AAN7VAF0</accession>
<feature type="chain" id="PRO_5043002585" description="Ig-like domain-containing protein" evidence="10">
    <location>
        <begin position="33"/>
        <end position="1610"/>
    </location>
</feature>